<dbReference type="InterPro" id="IPR000835">
    <property type="entry name" value="HTH_MarR-typ"/>
</dbReference>
<dbReference type="InterPro" id="IPR052067">
    <property type="entry name" value="Metal_resp_HTH_trans_reg"/>
</dbReference>
<feature type="region of interest" description="Disordered" evidence="4">
    <location>
        <begin position="1"/>
        <end position="22"/>
    </location>
</feature>
<dbReference type="SMART" id="SM00347">
    <property type="entry name" value="HTH_MARR"/>
    <property type="match status" value="1"/>
</dbReference>
<feature type="compositionally biased region" description="Basic and acidic residues" evidence="4">
    <location>
        <begin position="1"/>
        <end position="17"/>
    </location>
</feature>
<keyword evidence="3" id="KW-0804">Transcription</keyword>
<evidence type="ECO:0000256" key="4">
    <source>
        <dbReference type="SAM" id="MobiDB-lite"/>
    </source>
</evidence>
<dbReference type="PANTHER" id="PTHR35790">
    <property type="entry name" value="HTH-TYPE TRANSCRIPTIONAL REGULATOR PCHR"/>
    <property type="match status" value="1"/>
</dbReference>
<evidence type="ECO:0000256" key="2">
    <source>
        <dbReference type="ARBA" id="ARBA00023125"/>
    </source>
</evidence>
<dbReference type="Pfam" id="PF12802">
    <property type="entry name" value="MarR_2"/>
    <property type="match status" value="1"/>
</dbReference>
<name>A0AAU7KUQ5_9GAMM</name>
<evidence type="ECO:0000256" key="1">
    <source>
        <dbReference type="ARBA" id="ARBA00023015"/>
    </source>
</evidence>
<sequence length="195" mass="21860">MDADHGGEAMGSRKRETPTSSGVPHLDLLQFLPYRLNSLADRLSQALSQMYAERYQLTIAQWRVLAWLSHLDELSAKQIAQATRMDKVRISRAVQALEERGLIRRTPSPSDQRVQHLRLTEAGQALLADLIPDALQWEADVVAALSQGECHQLISVIGKLERQLDRLEQGSGPWSQDRSGDPMETQGSPELDQDR</sequence>
<dbReference type="AlphaFoldDB" id="A0AAU7KUQ5"/>
<feature type="domain" description="HTH marR-type" evidence="5">
    <location>
        <begin position="29"/>
        <end position="162"/>
    </location>
</feature>
<dbReference type="PANTHER" id="PTHR35790:SF4">
    <property type="entry name" value="HTH-TYPE TRANSCRIPTIONAL REGULATOR PCHR"/>
    <property type="match status" value="1"/>
</dbReference>
<evidence type="ECO:0000256" key="3">
    <source>
        <dbReference type="ARBA" id="ARBA00023163"/>
    </source>
</evidence>
<reference evidence="6" key="1">
    <citation type="submission" date="2022-06" db="EMBL/GenBank/DDBJ databases">
        <title>A novel DMS-producing enzyme.</title>
        <authorList>
            <person name="Zhang Y."/>
        </authorList>
    </citation>
    <scope>NUCLEOTIDE SEQUENCE</scope>
    <source>
        <strain evidence="6">H10-59</strain>
    </source>
</reference>
<dbReference type="PRINTS" id="PR00598">
    <property type="entry name" value="HTHMARR"/>
</dbReference>
<organism evidence="6">
    <name type="scientific">Halomonas sp. H10-59</name>
    <dbReference type="NCBI Taxonomy" id="2950874"/>
    <lineage>
        <taxon>Bacteria</taxon>
        <taxon>Pseudomonadati</taxon>
        <taxon>Pseudomonadota</taxon>
        <taxon>Gammaproteobacteria</taxon>
        <taxon>Oceanospirillales</taxon>
        <taxon>Halomonadaceae</taxon>
        <taxon>Halomonas</taxon>
    </lineage>
</organism>
<dbReference type="SUPFAM" id="SSF46785">
    <property type="entry name" value="Winged helix' DNA-binding domain"/>
    <property type="match status" value="1"/>
</dbReference>
<dbReference type="Gene3D" id="1.10.10.10">
    <property type="entry name" value="Winged helix-like DNA-binding domain superfamily/Winged helix DNA-binding domain"/>
    <property type="match status" value="1"/>
</dbReference>
<dbReference type="EMBL" id="CP098828">
    <property type="protein sequence ID" value="XBO75267.1"/>
    <property type="molecule type" value="Genomic_DNA"/>
</dbReference>
<dbReference type="PROSITE" id="PS50995">
    <property type="entry name" value="HTH_MARR_2"/>
    <property type="match status" value="1"/>
</dbReference>
<accession>A0AAU7KUQ5</accession>
<keyword evidence="2" id="KW-0238">DNA-binding</keyword>
<gene>
    <name evidence="6" type="ORF">NFG57_00315</name>
</gene>
<feature type="region of interest" description="Disordered" evidence="4">
    <location>
        <begin position="167"/>
        <end position="195"/>
    </location>
</feature>
<dbReference type="GO" id="GO:0003677">
    <property type="term" value="F:DNA binding"/>
    <property type="evidence" value="ECO:0007669"/>
    <property type="project" value="UniProtKB-KW"/>
</dbReference>
<protein>
    <submittedName>
        <fullName evidence="6">MarR family winged helix-turn-helix transcriptional regulator</fullName>
    </submittedName>
</protein>
<dbReference type="RefSeq" id="WP_348815126.1">
    <property type="nucleotide sequence ID" value="NZ_CP098828.1"/>
</dbReference>
<dbReference type="InterPro" id="IPR036390">
    <property type="entry name" value="WH_DNA-bd_sf"/>
</dbReference>
<dbReference type="GO" id="GO:0003700">
    <property type="term" value="F:DNA-binding transcription factor activity"/>
    <property type="evidence" value="ECO:0007669"/>
    <property type="project" value="InterPro"/>
</dbReference>
<proteinExistence type="predicted"/>
<keyword evidence="1" id="KW-0805">Transcription regulation</keyword>
<dbReference type="InterPro" id="IPR036388">
    <property type="entry name" value="WH-like_DNA-bd_sf"/>
</dbReference>
<evidence type="ECO:0000313" key="6">
    <source>
        <dbReference type="EMBL" id="XBO75267.1"/>
    </source>
</evidence>
<evidence type="ECO:0000259" key="5">
    <source>
        <dbReference type="PROSITE" id="PS50995"/>
    </source>
</evidence>